<feature type="region of interest" description="Disordered" evidence="1">
    <location>
        <begin position="1"/>
        <end position="30"/>
    </location>
</feature>
<name>A0A5A7QVS6_STRAF</name>
<evidence type="ECO:0000313" key="3">
    <source>
        <dbReference type="Proteomes" id="UP000325081"/>
    </source>
</evidence>
<accession>A0A5A7QVS6</accession>
<dbReference type="GO" id="GO:0004527">
    <property type="term" value="F:exonuclease activity"/>
    <property type="evidence" value="ECO:0007669"/>
    <property type="project" value="UniProtKB-KW"/>
</dbReference>
<gene>
    <name evidence="2" type="ORF">STAS_26280</name>
</gene>
<evidence type="ECO:0000313" key="2">
    <source>
        <dbReference type="EMBL" id="GER49066.1"/>
    </source>
</evidence>
<feature type="compositionally biased region" description="Basic and acidic residues" evidence="1">
    <location>
        <begin position="7"/>
        <end position="24"/>
    </location>
</feature>
<dbReference type="EMBL" id="BKCP01008404">
    <property type="protein sequence ID" value="GER49066.1"/>
    <property type="molecule type" value="Genomic_DNA"/>
</dbReference>
<keyword evidence="2" id="KW-0378">Hydrolase</keyword>
<feature type="compositionally biased region" description="Polar residues" evidence="1">
    <location>
        <begin position="119"/>
        <end position="128"/>
    </location>
</feature>
<sequence length="150" mass="16981">MHKKIKKNEEDEKVKTESGGKKESDEENEKFVPVVVDRTTIQRCRDKKCSKLHLILSLLLCRPWRRNKGSTRPNLDSSENLFNSSSIGSTRPNLDSPEKLFNTTQQDFVSVVNRTLQGHSDQNLSTNKLHLPLSSPDSQPPRLTTGNLPS</sequence>
<feature type="region of interest" description="Disordered" evidence="1">
    <location>
        <begin position="67"/>
        <end position="99"/>
    </location>
</feature>
<protein>
    <submittedName>
        <fullName evidence="2">3'-5'exonuclease domain-containing protein / K homologydomain-containing protein / KH domain-containing protein</fullName>
    </submittedName>
</protein>
<dbReference type="Proteomes" id="UP000325081">
    <property type="component" value="Unassembled WGS sequence"/>
</dbReference>
<feature type="compositionally biased region" description="Polar residues" evidence="1">
    <location>
        <begin position="70"/>
        <end position="93"/>
    </location>
</feature>
<keyword evidence="2" id="KW-0269">Exonuclease</keyword>
<comment type="caution">
    <text evidence="2">The sequence shown here is derived from an EMBL/GenBank/DDBJ whole genome shotgun (WGS) entry which is preliminary data.</text>
</comment>
<organism evidence="2 3">
    <name type="scientific">Striga asiatica</name>
    <name type="common">Asiatic witchweed</name>
    <name type="synonym">Buchnera asiatica</name>
    <dbReference type="NCBI Taxonomy" id="4170"/>
    <lineage>
        <taxon>Eukaryota</taxon>
        <taxon>Viridiplantae</taxon>
        <taxon>Streptophyta</taxon>
        <taxon>Embryophyta</taxon>
        <taxon>Tracheophyta</taxon>
        <taxon>Spermatophyta</taxon>
        <taxon>Magnoliopsida</taxon>
        <taxon>eudicotyledons</taxon>
        <taxon>Gunneridae</taxon>
        <taxon>Pentapetalae</taxon>
        <taxon>asterids</taxon>
        <taxon>lamiids</taxon>
        <taxon>Lamiales</taxon>
        <taxon>Orobanchaceae</taxon>
        <taxon>Buchnereae</taxon>
        <taxon>Striga</taxon>
    </lineage>
</organism>
<keyword evidence="3" id="KW-1185">Reference proteome</keyword>
<feature type="compositionally biased region" description="Polar residues" evidence="1">
    <location>
        <begin position="135"/>
        <end position="150"/>
    </location>
</feature>
<dbReference type="OrthoDB" id="612216at2759"/>
<reference evidence="3" key="1">
    <citation type="journal article" date="2019" name="Curr. Biol.">
        <title>Genome Sequence of Striga asiatica Provides Insight into the Evolution of Plant Parasitism.</title>
        <authorList>
            <person name="Yoshida S."/>
            <person name="Kim S."/>
            <person name="Wafula E.K."/>
            <person name="Tanskanen J."/>
            <person name="Kim Y.M."/>
            <person name="Honaas L."/>
            <person name="Yang Z."/>
            <person name="Spallek T."/>
            <person name="Conn C.E."/>
            <person name="Ichihashi Y."/>
            <person name="Cheong K."/>
            <person name="Cui S."/>
            <person name="Der J.P."/>
            <person name="Gundlach H."/>
            <person name="Jiao Y."/>
            <person name="Hori C."/>
            <person name="Ishida J.K."/>
            <person name="Kasahara H."/>
            <person name="Kiba T."/>
            <person name="Kim M.S."/>
            <person name="Koo N."/>
            <person name="Laohavisit A."/>
            <person name="Lee Y.H."/>
            <person name="Lumba S."/>
            <person name="McCourt P."/>
            <person name="Mortimer J.C."/>
            <person name="Mutuku J.M."/>
            <person name="Nomura T."/>
            <person name="Sasaki-Sekimoto Y."/>
            <person name="Seto Y."/>
            <person name="Wang Y."/>
            <person name="Wakatake T."/>
            <person name="Sakakibara H."/>
            <person name="Demura T."/>
            <person name="Yamaguchi S."/>
            <person name="Yoneyama K."/>
            <person name="Manabe R.I."/>
            <person name="Nelson D.C."/>
            <person name="Schulman A.H."/>
            <person name="Timko M.P."/>
            <person name="dePamphilis C.W."/>
            <person name="Choi D."/>
            <person name="Shirasu K."/>
        </authorList>
    </citation>
    <scope>NUCLEOTIDE SEQUENCE [LARGE SCALE GENOMIC DNA]</scope>
    <source>
        <strain evidence="3">cv. UVA1</strain>
    </source>
</reference>
<proteinExistence type="predicted"/>
<dbReference type="AlphaFoldDB" id="A0A5A7QVS6"/>
<keyword evidence="2" id="KW-0540">Nuclease</keyword>
<feature type="region of interest" description="Disordered" evidence="1">
    <location>
        <begin position="119"/>
        <end position="150"/>
    </location>
</feature>
<evidence type="ECO:0000256" key="1">
    <source>
        <dbReference type="SAM" id="MobiDB-lite"/>
    </source>
</evidence>